<dbReference type="Proteomes" id="UP001141552">
    <property type="component" value="Unassembled WGS sequence"/>
</dbReference>
<feature type="compositionally biased region" description="Acidic residues" evidence="1">
    <location>
        <begin position="100"/>
        <end position="113"/>
    </location>
</feature>
<dbReference type="Pfam" id="PF25498">
    <property type="entry name" value="DUF7912"/>
    <property type="match status" value="1"/>
</dbReference>
<keyword evidence="4" id="KW-1185">Reference proteome</keyword>
<evidence type="ECO:0000313" key="3">
    <source>
        <dbReference type="EMBL" id="KAJ4831426.1"/>
    </source>
</evidence>
<reference evidence="3" key="1">
    <citation type="submission" date="2022-02" db="EMBL/GenBank/DDBJ databases">
        <authorList>
            <person name="Henning P.M."/>
            <person name="McCubbin A.G."/>
            <person name="Shore J.S."/>
        </authorList>
    </citation>
    <scope>NUCLEOTIDE SEQUENCE</scope>
    <source>
        <strain evidence="3">F60SS</strain>
        <tissue evidence="3">Leaves</tissue>
    </source>
</reference>
<dbReference type="AlphaFoldDB" id="A0A9Q0FJB9"/>
<accession>A0A9Q0FJB9</accession>
<dbReference type="OrthoDB" id="1100432at2759"/>
<organism evidence="3 4">
    <name type="scientific">Turnera subulata</name>
    <dbReference type="NCBI Taxonomy" id="218843"/>
    <lineage>
        <taxon>Eukaryota</taxon>
        <taxon>Viridiplantae</taxon>
        <taxon>Streptophyta</taxon>
        <taxon>Embryophyta</taxon>
        <taxon>Tracheophyta</taxon>
        <taxon>Spermatophyta</taxon>
        <taxon>Magnoliopsida</taxon>
        <taxon>eudicotyledons</taxon>
        <taxon>Gunneridae</taxon>
        <taxon>Pentapetalae</taxon>
        <taxon>rosids</taxon>
        <taxon>fabids</taxon>
        <taxon>Malpighiales</taxon>
        <taxon>Passifloraceae</taxon>
        <taxon>Turnera</taxon>
    </lineage>
</organism>
<dbReference type="EMBL" id="JAKUCV010005373">
    <property type="protein sequence ID" value="KAJ4831426.1"/>
    <property type="molecule type" value="Genomic_DNA"/>
</dbReference>
<dbReference type="PANTHER" id="PTHR34544:SF3">
    <property type="entry name" value="OS07G0155200 PROTEIN"/>
    <property type="match status" value="1"/>
</dbReference>
<evidence type="ECO:0000256" key="1">
    <source>
        <dbReference type="SAM" id="MobiDB-lite"/>
    </source>
</evidence>
<name>A0A9Q0FJB9_9ROSI</name>
<evidence type="ECO:0000259" key="2">
    <source>
        <dbReference type="Pfam" id="PF25498"/>
    </source>
</evidence>
<comment type="caution">
    <text evidence="3">The sequence shown here is derived from an EMBL/GenBank/DDBJ whole genome shotgun (WGS) entry which is preliminary data.</text>
</comment>
<proteinExistence type="predicted"/>
<protein>
    <recommendedName>
        <fullName evidence="2">DUF7912 domain-containing protein</fullName>
    </recommendedName>
</protein>
<dbReference type="PANTHER" id="PTHR34544">
    <property type="entry name" value="OSJNBA0006B20.18 PROTEIN"/>
    <property type="match status" value="1"/>
</dbReference>
<feature type="region of interest" description="Disordered" evidence="1">
    <location>
        <begin position="60"/>
        <end position="126"/>
    </location>
</feature>
<evidence type="ECO:0000313" key="4">
    <source>
        <dbReference type="Proteomes" id="UP001141552"/>
    </source>
</evidence>
<reference evidence="3" key="2">
    <citation type="journal article" date="2023" name="Plants (Basel)">
        <title>Annotation of the Turnera subulata (Passifloraceae) Draft Genome Reveals the S-Locus Evolved after the Divergence of Turneroideae from Passifloroideae in a Stepwise Manner.</title>
        <authorList>
            <person name="Henning P.M."/>
            <person name="Roalson E.H."/>
            <person name="Mir W."/>
            <person name="McCubbin A.G."/>
            <person name="Shore J.S."/>
        </authorList>
    </citation>
    <scope>NUCLEOTIDE SEQUENCE</scope>
    <source>
        <strain evidence="3">F60SS</strain>
    </source>
</reference>
<feature type="domain" description="DUF7912" evidence="2">
    <location>
        <begin position="220"/>
        <end position="308"/>
    </location>
</feature>
<dbReference type="InterPro" id="IPR057234">
    <property type="entry name" value="DUF7912"/>
</dbReference>
<gene>
    <name evidence="3" type="ORF">Tsubulata_023221</name>
</gene>
<sequence length="310" mass="35329">MMKRWRRILEPPLVLHTCACRRSSSSSSTSSLNPIKTLVLDKIHQNPLPHPTRSHHFLRHSFIPSTTPPPTSPRRLLSTSSKQNNHQRLSEEDKGPLLGDETDGWEDEEEEGLESQAGDGGDGGGVVLQNLPWGDRVLSIAQDVLLQFGDDFKIFSFKITPRGYVYVRLDKLSNPYGCPAMEELESYSQEYKRRLDEVGAQGDIPDDLALEVSSPGAERILKVPDDLSRFSDMPMRVSYVEATESDAQQKDGVFFLDSLELETENCVWKLADVRENRDPQSKGRPLSRKRRDWRLKLPFELHRKITLYLD</sequence>